<keyword evidence="3" id="KW-1185">Reference proteome</keyword>
<sequence>MEASAEGYSGRSAEVNKPLLRQCEKARARSCSGEKSTPPRGLLHLSDELLLMLMDYLDPYSLLNVGVTCHVMYRICLTDSLWAKHCAVAFGSEFRSSDASYTPKEAFKLLCIWKTLYQTLTFNRPLQDILYSTIPPKRYWCRWLTLETFVTLPLVQLASNDIEDIWGIGKDLLDEKHKVIEDESIEVREQSLFKYDWKELHNLAMAHHGSISKLQEFQLQKMSSDCHGELECIFTKYMANKFKWAFSYWLFGFPKQSARHLRKIYLWWKTYNKRKVFPWGNALCDLEYIASLHFITLDYWNGKLANGEEATGIGTVNNYFSMSRSLLAWILGRKWSRYKQKKIYRETLDGVYRALKSEMQSSLITHVKFWTTAKLLLSRICTLEETAGNYVNWKLISVLPSYKLYMATEDPVHLQQIKSTLARKRRISNWLKRDLNAWARDLLPDCLYRVLEYETTICEEELHGDTLVAYLSRLTWLYLHSGHQFYMDALKGFVYHCAYANFTSQFFASPHETCS</sequence>
<dbReference type="OrthoDB" id="9856535at2759"/>
<accession>A0A8C5QH99</accession>
<dbReference type="Proteomes" id="UP000694569">
    <property type="component" value="Unplaced"/>
</dbReference>
<feature type="domain" description="F-box" evidence="1">
    <location>
        <begin position="39"/>
        <end position="85"/>
    </location>
</feature>
<dbReference type="PROSITE" id="PS50181">
    <property type="entry name" value="FBOX"/>
    <property type="match status" value="1"/>
</dbReference>
<dbReference type="InterPro" id="IPR001810">
    <property type="entry name" value="F-box_dom"/>
</dbReference>
<reference evidence="2" key="1">
    <citation type="submission" date="2025-08" db="UniProtKB">
        <authorList>
            <consortium name="Ensembl"/>
        </authorList>
    </citation>
    <scope>IDENTIFICATION</scope>
</reference>
<evidence type="ECO:0000259" key="1">
    <source>
        <dbReference type="PROSITE" id="PS50181"/>
    </source>
</evidence>
<dbReference type="Pfam" id="PF12937">
    <property type="entry name" value="F-box-like"/>
    <property type="match status" value="1"/>
</dbReference>
<dbReference type="Ensembl" id="ENSLLET00000038969.1">
    <property type="protein sequence ID" value="ENSLLEP00000037529.1"/>
    <property type="gene ID" value="ENSLLEG00000023702.1"/>
</dbReference>
<dbReference type="InterPro" id="IPR036047">
    <property type="entry name" value="F-box-like_dom_sf"/>
</dbReference>
<evidence type="ECO:0000313" key="3">
    <source>
        <dbReference type="Proteomes" id="UP000694569"/>
    </source>
</evidence>
<reference evidence="2" key="2">
    <citation type="submission" date="2025-09" db="UniProtKB">
        <authorList>
            <consortium name="Ensembl"/>
        </authorList>
    </citation>
    <scope>IDENTIFICATION</scope>
</reference>
<organism evidence="2 3">
    <name type="scientific">Leptobrachium leishanense</name>
    <name type="common">Leishan spiny toad</name>
    <dbReference type="NCBI Taxonomy" id="445787"/>
    <lineage>
        <taxon>Eukaryota</taxon>
        <taxon>Metazoa</taxon>
        <taxon>Chordata</taxon>
        <taxon>Craniata</taxon>
        <taxon>Vertebrata</taxon>
        <taxon>Euteleostomi</taxon>
        <taxon>Amphibia</taxon>
        <taxon>Batrachia</taxon>
        <taxon>Anura</taxon>
        <taxon>Pelobatoidea</taxon>
        <taxon>Megophryidae</taxon>
        <taxon>Leptobrachium</taxon>
    </lineage>
</organism>
<proteinExistence type="predicted"/>
<dbReference type="GeneTree" id="ENSGT00620000089228"/>
<dbReference type="SUPFAM" id="SSF81383">
    <property type="entry name" value="F-box domain"/>
    <property type="match status" value="1"/>
</dbReference>
<evidence type="ECO:0000313" key="2">
    <source>
        <dbReference type="Ensembl" id="ENSLLEP00000037529.1"/>
    </source>
</evidence>
<dbReference type="AlphaFoldDB" id="A0A8C5QH99"/>
<dbReference type="Gene3D" id="1.20.1280.50">
    <property type="match status" value="1"/>
</dbReference>
<name>A0A8C5QH99_9ANUR</name>
<protein>
    <recommendedName>
        <fullName evidence="1">F-box domain-containing protein</fullName>
    </recommendedName>
</protein>